<keyword evidence="3" id="KW-0808">Transferase</keyword>
<dbReference type="GO" id="GO:0004674">
    <property type="term" value="F:protein serine/threonine kinase activity"/>
    <property type="evidence" value="ECO:0007669"/>
    <property type="project" value="UniProtKB-KW"/>
</dbReference>
<dbReference type="HOGENOM" id="CLU_000288_35_7_1"/>
<evidence type="ECO:0000256" key="15">
    <source>
        <dbReference type="SAM" id="Phobius"/>
    </source>
</evidence>
<keyword evidence="2" id="KW-0723">Serine/threonine-protein kinase</keyword>
<feature type="transmembrane region" description="Helical" evidence="15">
    <location>
        <begin position="287"/>
        <end position="310"/>
    </location>
</feature>
<reference evidence="19" key="1">
    <citation type="submission" date="2015-04" db="UniProtKB">
        <authorList>
            <consortium name="EnsemblPlants"/>
        </authorList>
    </citation>
    <scope>IDENTIFICATION</scope>
</reference>
<dbReference type="InterPro" id="IPR002902">
    <property type="entry name" value="GNK2"/>
</dbReference>
<evidence type="ECO:0000256" key="7">
    <source>
        <dbReference type="ARBA" id="ARBA00022741"/>
    </source>
</evidence>
<keyword evidence="4 15" id="KW-0812">Transmembrane</keyword>
<dbReference type="PANTHER" id="PTHR27002">
    <property type="entry name" value="RECEPTOR-LIKE SERINE/THREONINE-PROTEIN KINASE SD1-8"/>
    <property type="match status" value="1"/>
</dbReference>
<keyword evidence="20" id="KW-1185">Reference proteome</keyword>
<dbReference type="InterPro" id="IPR011009">
    <property type="entry name" value="Kinase-like_dom_sf"/>
</dbReference>
<dbReference type="Pfam" id="PF01657">
    <property type="entry name" value="Stress-antifung"/>
    <property type="match status" value="2"/>
</dbReference>
<keyword evidence="7 14" id="KW-0547">Nucleotide-binding</keyword>
<dbReference type="Gene3D" id="3.30.430.20">
    <property type="entry name" value="Gnk2 domain, C-X8-C-X2-C motif"/>
    <property type="match status" value="2"/>
</dbReference>
<dbReference type="Gene3D" id="1.10.510.10">
    <property type="entry name" value="Transferase(Phosphotransferase) domain 1"/>
    <property type="match status" value="1"/>
</dbReference>
<feature type="chain" id="PRO_5002354615" evidence="16">
    <location>
        <begin position="30"/>
        <end position="617"/>
    </location>
</feature>
<keyword evidence="6" id="KW-0677">Repeat</keyword>
<evidence type="ECO:0000256" key="12">
    <source>
        <dbReference type="ARBA" id="ARBA00023170"/>
    </source>
</evidence>
<evidence type="ECO:0000259" key="17">
    <source>
        <dbReference type="PROSITE" id="PS50011"/>
    </source>
</evidence>
<dbReference type="SUPFAM" id="SSF56112">
    <property type="entry name" value="Protein kinase-like (PK-like)"/>
    <property type="match status" value="1"/>
</dbReference>
<dbReference type="GO" id="GO:0005886">
    <property type="term" value="C:plasma membrane"/>
    <property type="evidence" value="ECO:0007669"/>
    <property type="project" value="TreeGrafter"/>
</dbReference>
<accession>A0A0E0B907</accession>
<evidence type="ECO:0000256" key="6">
    <source>
        <dbReference type="ARBA" id="ARBA00022737"/>
    </source>
</evidence>
<evidence type="ECO:0000256" key="4">
    <source>
        <dbReference type="ARBA" id="ARBA00022692"/>
    </source>
</evidence>
<dbReference type="Gene3D" id="3.30.200.20">
    <property type="entry name" value="Phosphorylase Kinase, domain 1"/>
    <property type="match status" value="1"/>
</dbReference>
<keyword evidence="12" id="KW-0675">Receptor</keyword>
<evidence type="ECO:0000259" key="18">
    <source>
        <dbReference type="PROSITE" id="PS51473"/>
    </source>
</evidence>
<name>A0A0E0B907_9ORYZ</name>
<comment type="subcellular location">
    <subcellularLocation>
        <location evidence="1">Membrane</location>
        <topology evidence="1">Single-pass membrane protein</topology>
    </subcellularLocation>
</comment>
<keyword evidence="9 14" id="KW-0067">ATP-binding</keyword>
<dbReference type="CDD" id="cd23509">
    <property type="entry name" value="Gnk2-like"/>
    <property type="match status" value="2"/>
</dbReference>
<dbReference type="Proteomes" id="UP000026961">
    <property type="component" value="Chromosome 10"/>
</dbReference>
<organism evidence="19">
    <name type="scientific">Oryza glumipatula</name>
    <dbReference type="NCBI Taxonomy" id="40148"/>
    <lineage>
        <taxon>Eukaryota</taxon>
        <taxon>Viridiplantae</taxon>
        <taxon>Streptophyta</taxon>
        <taxon>Embryophyta</taxon>
        <taxon>Tracheophyta</taxon>
        <taxon>Spermatophyta</taxon>
        <taxon>Magnoliopsida</taxon>
        <taxon>Liliopsida</taxon>
        <taxon>Poales</taxon>
        <taxon>Poaceae</taxon>
        <taxon>BOP clade</taxon>
        <taxon>Oryzoideae</taxon>
        <taxon>Oryzeae</taxon>
        <taxon>Oryzinae</taxon>
        <taxon>Oryza</taxon>
    </lineage>
</organism>
<dbReference type="PROSITE" id="PS00107">
    <property type="entry name" value="PROTEIN_KINASE_ATP"/>
    <property type="match status" value="1"/>
</dbReference>
<feature type="domain" description="Protein kinase" evidence="17">
    <location>
        <begin position="351"/>
        <end position="617"/>
    </location>
</feature>
<dbReference type="InterPro" id="IPR038408">
    <property type="entry name" value="GNK2_sf"/>
</dbReference>
<keyword evidence="11 15" id="KW-0472">Membrane</keyword>
<dbReference type="eggNOG" id="ENOG502QWDY">
    <property type="taxonomic scope" value="Eukaryota"/>
</dbReference>
<sequence length="617" mass="66829">MVTRVLLSSNMILALVLASLFSLPRQGRALELMNWSCNNGSAYAANTTYDTNVHSILATLSARTPNTTTGFATATTGRGTDTEAWGLALCRGDTDRAGCASCLAAVPAVAFNECRGDMDVTVFYDRCFARFSYVDFTARPDNTEVLIGSPSADRITAGAGRFDALVADLAGALADWAAYNSTLRYAAGVMASGDGFTSTTEDMVHNIYGVVQCTPDQAAAACRACLEALRVDMPKVFVGKMGGRFNAVWCNLRYETFVFFDGDPSVKLVAPPVVPEDGKRRSSPENAAAVVGAVLGALVILLSLFIIYLWKKLQAKQCELSLSVLYAADKDVDSGSLLFDLAIIRKATANFAEQNKLGHGGFGAVYKGFLPDVGEIAVKRLDRTSGQGLEQLRNELLLVAKLRHNNLAKLLGVCIKGDEKLLVYEFLPNRSLDTILFGIDAVTNAYRGYMAPEYAVLGHLSVKVDVYSFGILVLEIVTGRRNTDVFDADEESSNLLSYVRPIDQLFYGFLKVWDHWQKGIPLEITDTLLLLSGSRGLQDMELLKCVHIGLLCVQENPADRPTMLSVLVMLQDIDTTNFAAPSKPAFTFANVRNTTSSSPSAAALSANEVSISEFHPR</sequence>
<evidence type="ECO:0000256" key="9">
    <source>
        <dbReference type="ARBA" id="ARBA00022840"/>
    </source>
</evidence>
<dbReference type="PROSITE" id="PS50011">
    <property type="entry name" value="PROTEIN_KINASE_DOM"/>
    <property type="match status" value="1"/>
</dbReference>
<dbReference type="InterPro" id="IPR000719">
    <property type="entry name" value="Prot_kinase_dom"/>
</dbReference>
<feature type="signal peptide" evidence="16">
    <location>
        <begin position="1"/>
        <end position="29"/>
    </location>
</feature>
<proteinExistence type="predicted"/>
<dbReference type="STRING" id="40148.A0A0E0B907"/>
<evidence type="ECO:0000256" key="2">
    <source>
        <dbReference type="ARBA" id="ARBA00022527"/>
    </source>
</evidence>
<evidence type="ECO:0000256" key="11">
    <source>
        <dbReference type="ARBA" id="ARBA00023136"/>
    </source>
</evidence>
<dbReference type="FunFam" id="3.30.200.20:FF:000727">
    <property type="entry name" value="Cysteine-rich RLK (RECEPTOR-like protein kinase) 23"/>
    <property type="match status" value="1"/>
</dbReference>
<feature type="binding site" evidence="14">
    <location>
        <position position="379"/>
    </location>
    <ligand>
        <name>ATP</name>
        <dbReference type="ChEBI" id="CHEBI:30616"/>
    </ligand>
</feature>
<dbReference type="AlphaFoldDB" id="A0A0E0B907"/>
<evidence type="ECO:0000256" key="13">
    <source>
        <dbReference type="ARBA" id="ARBA00023180"/>
    </source>
</evidence>
<feature type="domain" description="Gnk2-homologous" evidence="18">
    <location>
        <begin position="31"/>
        <end position="136"/>
    </location>
</feature>
<reference evidence="19" key="2">
    <citation type="submission" date="2018-05" db="EMBL/GenBank/DDBJ databases">
        <title>OgluRS3 (Oryza glumaepatula Reference Sequence Version 3).</title>
        <authorList>
            <person name="Zhang J."/>
            <person name="Kudrna D."/>
            <person name="Lee S."/>
            <person name="Talag J."/>
            <person name="Welchert J."/>
            <person name="Wing R.A."/>
        </authorList>
    </citation>
    <scope>NUCLEOTIDE SEQUENCE [LARGE SCALE GENOMIC DNA]</scope>
</reference>
<evidence type="ECO:0000256" key="5">
    <source>
        <dbReference type="ARBA" id="ARBA00022729"/>
    </source>
</evidence>
<keyword evidence="5 16" id="KW-0732">Signal</keyword>
<evidence type="ECO:0000256" key="10">
    <source>
        <dbReference type="ARBA" id="ARBA00022989"/>
    </source>
</evidence>
<dbReference type="Gramene" id="OGLUM10G05750.1">
    <property type="protein sequence ID" value="OGLUM10G05750.1"/>
    <property type="gene ID" value="OGLUM10G05750"/>
</dbReference>
<dbReference type="FunFam" id="3.30.430.20:FF:000018">
    <property type="entry name" value="Cysteine-rich receptor-like protein kinase 10"/>
    <property type="match status" value="1"/>
</dbReference>
<keyword evidence="8" id="KW-0418">Kinase</keyword>
<dbReference type="Pfam" id="PF07714">
    <property type="entry name" value="PK_Tyr_Ser-Thr"/>
    <property type="match status" value="1"/>
</dbReference>
<dbReference type="PANTHER" id="PTHR27002:SF711">
    <property type="entry name" value="OS10G0327000 PROTEIN"/>
    <property type="match status" value="1"/>
</dbReference>
<evidence type="ECO:0000256" key="8">
    <source>
        <dbReference type="ARBA" id="ARBA00022777"/>
    </source>
</evidence>
<dbReference type="InterPro" id="IPR017441">
    <property type="entry name" value="Protein_kinase_ATP_BS"/>
</dbReference>
<dbReference type="InterPro" id="IPR001245">
    <property type="entry name" value="Ser-Thr/Tyr_kinase_cat_dom"/>
</dbReference>
<evidence type="ECO:0000313" key="19">
    <source>
        <dbReference type="EnsemblPlants" id="OGLUM10G05750.1"/>
    </source>
</evidence>
<evidence type="ECO:0000256" key="16">
    <source>
        <dbReference type="SAM" id="SignalP"/>
    </source>
</evidence>
<evidence type="ECO:0000313" key="20">
    <source>
        <dbReference type="Proteomes" id="UP000026961"/>
    </source>
</evidence>
<feature type="domain" description="Gnk2-homologous" evidence="18">
    <location>
        <begin position="143"/>
        <end position="259"/>
    </location>
</feature>
<dbReference type="EnsemblPlants" id="OGLUM10G05750.1">
    <property type="protein sequence ID" value="OGLUM10G05750.1"/>
    <property type="gene ID" value="OGLUM10G05750"/>
</dbReference>
<protein>
    <submittedName>
        <fullName evidence="19">Uncharacterized protein</fullName>
    </submittedName>
</protein>
<keyword evidence="10 15" id="KW-1133">Transmembrane helix</keyword>
<dbReference type="GO" id="GO:0005524">
    <property type="term" value="F:ATP binding"/>
    <property type="evidence" value="ECO:0007669"/>
    <property type="project" value="UniProtKB-UniRule"/>
</dbReference>
<evidence type="ECO:0000256" key="1">
    <source>
        <dbReference type="ARBA" id="ARBA00004167"/>
    </source>
</evidence>
<keyword evidence="13" id="KW-0325">Glycoprotein</keyword>
<evidence type="ECO:0000256" key="3">
    <source>
        <dbReference type="ARBA" id="ARBA00022679"/>
    </source>
</evidence>
<dbReference type="PROSITE" id="PS51473">
    <property type="entry name" value="GNK2"/>
    <property type="match status" value="2"/>
</dbReference>
<evidence type="ECO:0000256" key="14">
    <source>
        <dbReference type="PROSITE-ProRule" id="PRU10141"/>
    </source>
</evidence>